<feature type="non-terminal residue" evidence="2">
    <location>
        <position position="1"/>
    </location>
</feature>
<dbReference type="AlphaFoldDB" id="A0A0V1HVF9"/>
<dbReference type="EMBL" id="JYDP01000027">
    <property type="protein sequence ID" value="KRZ14082.1"/>
    <property type="molecule type" value="Genomic_DNA"/>
</dbReference>
<keyword evidence="1" id="KW-0812">Transmembrane</keyword>
<evidence type="ECO:0000256" key="1">
    <source>
        <dbReference type="SAM" id="Phobius"/>
    </source>
</evidence>
<keyword evidence="3" id="KW-1185">Reference proteome</keyword>
<comment type="caution">
    <text evidence="2">The sequence shown here is derived from an EMBL/GenBank/DDBJ whole genome shotgun (WGS) entry which is preliminary data.</text>
</comment>
<evidence type="ECO:0000313" key="2">
    <source>
        <dbReference type="EMBL" id="KRZ14082.1"/>
    </source>
</evidence>
<name>A0A0V1HVF9_9BILA</name>
<evidence type="ECO:0000313" key="3">
    <source>
        <dbReference type="Proteomes" id="UP000055024"/>
    </source>
</evidence>
<proteinExistence type="predicted"/>
<reference evidence="2 3" key="1">
    <citation type="submission" date="2015-01" db="EMBL/GenBank/DDBJ databases">
        <title>Evolution of Trichinella species and genotypes.</title>
        <authorList>
            <person name="Korhonen P.K."/>
            <person name="Edoardo P."/>
            <person name="Giuseppe L.R."/>
            <person name="Gasser R.B."/>
        </authorList>
    </citation>
    <scope>NUCLEOTIDE SEQUENCE [LARGE SCALE GENOMIC DNA]</scope>
    <source>
        <strain evidence="2">ISS1029</strain>
    </source>
</reference>
<protein>
    <submittedName>
        <fullName evidence="2">Uncharacterized protein</fullName>
    </submittedName>
</protein>
<keyword evidence="1" id="KW-1133">Transmembrane helix</keyword>
<dbReference type="Proteomes" id="UP000055024">
    <property type="component" value="Unassembled WGS sequence"/>
</dbReference>
<keyword evidence="1" id="KW-0472">Membrane</keyword>
<sequence length="272" mass="30441">LSMSSLVSNCDDVMRINRTATLDKLPFTLTLYSSIGNSISVALNTKQNHEPSPQCNKQVSSKEDAKSFLVICEMLRHLENIKLKSESSEKATKIENSSDSKQHEALLNESMKQLSILQRIFHQLGYLPRSLVQCGISFKMQRSSIKCGAENETNRQEENSSNEGKTAMIDHESWGTTITCESMRRSFASQRISLLSSNLGRVTALGVNFLLVLLFLVILCDLDFLYRNDCKQIEQINSKDDSFPSNGMADGIFCNSNPDDGLKDCRAECFSL</sequence>
<accession>A0A0V1HVF9</accession>
<organism evidence="2 3">
    <name type="scientific">Trichinella zimbabwensis</name>
    <dbReference type="NCBI Taxonomy" id="268475"/>
    <lineage>
        <taxon>Eukaryota</taxon>
        <taxon>Metazoa</taxon>
        <taxon>Ecdysozoa</taxon>
        <taxon>Nematoda</taxon>
        <taxon>Enoplea</taxon>
        <taxon>Dorylaimia</taxon>
        <taxon>Trichinellida</taxon>
        <taxon>Trichinellidae</taxon>
        <taxon>Trichinella</taxon>
    </lineage>
</organism>
<feature type="transmembrane region" description="Helical" evidence="1">
    <location>
        <begin position="205"/>
        <end position="226"/>
    </location>
</feature>
<gene>
    <name evidence="2" type="ORF">T11_1005</name>
</gene>